<gene>
    <name evidence="6" type="ORF">GCM10017772_04160</name>
</gene>
<dbReference type="Gene3D" id="3.40.309.10">
    <property type="entry name" value="Aldehyde Dehydrogenase, Chain A, domain 2"/>
    <property type="match status" value="1"/>
</dbReference>
<evidence type="ECO:0000256" key="2">
    <source>
        <dbReference type="ARBA" id="ARBA00023002"/>
    </source>
</evidence>
<feature type="active site" evidence="3">
    <location>
        <position position="273"/>
    </location>
</feature>
<name>A0A919FIZ5_9MICO</name>
<reference evidence="6" key="2">
    <citation type="submission" date="2020-09" db="EMBL/GenBank/DDBJ databases">
        <authorList>
            <person name="Sun Q."/>
            <person name="Zhou Y."/>
        </authorList>
    </citation>
    <scope>NUCLEOTIDE SEQUENCE</scope>
    <source>
        <strain evidence="6">CGMCC 4.7398</strain>
    </source>
</reference>
<comment type="caution">
    <text evidence="6">The sequence shown here is derived from an EMBL/GenBank/DDBJ whole genome shotgun (WGS) entry which is preliminary data.</text>
</comment>
<dbReference type="InterPro" id="IPR015590">
    <property type="entry name" value="Aldehyde_DH_dom"/>
</dbReference>
<dbReference type="InterPro" id="IPR016162">
    <property type="entry name" value="Ald_DH_N"/>
</dbReference>
<dbReference type="GO" id="GO:0008911">
    <property type="term" value="F:lactaldehyde dehydrogenase (NAD+) activity"/>
    <property type="evidence" value="ECO:0007669"/>
    <property type="project" value="TreeGrafter"/>
</dbReference>
<dbReference type="Gene3D" id="3.40.605.10">
    <property type="entry name" value="Aldehyde Dehydrogenase, Chain A, domain 1"/>
    <property type="match status" value="1"/>
</dbReference>
<keyword evidence="7" id="KW-1185">Reference proteome</keyword>
<accession>A0A919FIZ5</accession>
<evidence type="ECO:0000259" key="5">
    <source>
        <dbReference type="Pfam" id="PF00171"/>
    </source>
</evidence>
<dbReference type="AlphaFoldDB" id="A0A919FIZ5"/>
<dbReference type="RefSeq" id="WP_189667604.1">
    <property type="nucleotide sequence ID" value="NZ_BNAS01000001.1"/>
</dbReference>
<evidence type="ECO:0000256" key="1">
    <source>
        <dbReference type="ARBA" id="ARBA00009986"/>
    </source>
</evidence>
<comment type="similarity">
    <text evidence="1 4">Belongs to the aldehyde dehydrogenase family.</text>
</comment>
<dbReference type="Proteomes" id="UP000627369">
    <property type="component" value="Unassembled WGS sequence"/>
</dbReference>
<evidence type="ECO:0000256" key="3">
    <source>
        <dbReference type="PROSITE-ProRule" id="PRU10007"/>
    </source>
</evidence>
<keyword evidence="2 4" id="KW-0560">Oxidoreductase</keyword>
<evidence type="ECO:0000313" key="7">
    <source>
        <dbReference type="Proteomes" id="UP000627369"/>
    </source>
</evidence>
<dbReference type="InterPro" id="IPR029510">
    <property type="entry name" value="Ald_DH_CS_GLU"/>
</dbReference>
<dbReference type="PROSITE" id="PS00687">
    <property type="entry name" value="ALDEHYDE_DEHYDR_GLU"/>
    <property type="match status" value="1"/>
</dbReference>
<reference evidence="6" key="1">
    <citation type="journal article" date="2014" name="Int. J. Syst. Evol. Microbiol.">
        <title>Complete genome sequence of Corynebacterium casei LMG S-19264T (=DSM 44701T), isolated from a smear-ripened cheese.</title>
        <authorList>
            <consortium name="US DOE Joint Genome Institute (JGI-PGF)"/>
            <person name="Walter F."/>
            <person name="Albersmeier A."/>
            <person name="Kalinowski J."/>
            <person name="Ruckert C."/>
        </authorList>
    </citation>
    <scope>NUCLEOTIDE SEQUENCE</scope>
    <source>
        <strain evidence="6">CGMCC 4.7398</strain>
    </source>
</reference>
<dbReference type="PANTHER" id="PTHR42991">
    <property type="entry name" value="ALDEHYDE DEHYDROGENASE"/>
    <property type="match status" value="1"/>
</dbReference>
<evidence type="ECO:0000313" key="6">
    <source>
        <dbReference type="EMBL" id="GHH65632.1"/>
    </source>
</evidence>
<protein>
    <submittedName>
        <fullName evidence="6">Aldehyde-dehydrogenase-like protein y4uC</fullName>
    </submittedName>
</protein>
<dbReference type="InterPro" id="IPR016161">
    <property type="entry name" value="Ald_DH/histidinol_DH"/>
</dbReference>
<feature type="domain" description="Aldehyde dehydrogenase" evidence="5">
    <location>
        <begin position="44"/>
        <end position="493"/>
    </location>
</feature>
<proteinExistence type="inferred from homology"/>
<dbReference type="EMBL" id="BNAS01000001">
    <property type="protein sequence ID" value="GHH65632.1"/>
    <property type="molecule type" value="Genomic_DNA"/>
</dbReference>
<dbReference type="InterPro" id="IPR016163">
    <property type="entry name" value="Ald_DH_C"/>
</dbReference>
<dbReference type="SUPFAM" id="SSF53720">
    <property type="entry name" value="ALDH-like"/>
    <property type="match status" value="1"/>
</dbReference>
<evidence type="ECO:0000256" key="4">
    <source>
        <dbReference type="RuleBase" id="RU003345"/>
    </source>
</evidence>
<dbReference type="InterPro" id="IPR051020">
    <property type="entry name" value="ALDH-related_metabolic_enz"/>
</dbReference>
<dbReference type="Pfam" id="PF00171">
    <property type="entry name" value="Aldedh"/>
    <property type="match status" value="1"/>
</dbReference>
<sequence>MSASNQWVVTEDVAAEPRLVSDPAPDLSVPGGAFIDGSWQRDDLRLPVTDPEDGRLLGYVADSTPADVAAAVSGVQESLGGEDWPLWARSEALHQASRLLAQDSARFAHLIASEGVKTLAEARREVVRCVETLRLSAEAGPVLTGETIPFSASRSGRGRVGWFTREPVGVVAALTSFNDPLNLVAHKLGPALIGGNGVVLKPSDHTPLTSLAFVDLLLSAGVPAGRVAVVCGSARAGQALVTDERVALVSFTGGPRTAAKITAAAGPRKMLMELGGNNPTIVCADAVLSDAVEAVVDGAFGVAGQNCLSVQRVYVHASVYEEFLQDTVARTRRLRVGSKHDPGTDVGPLVSEAEAQRVELWVGGAVADGATVHAGGIRRGAFYEPTVLTGVADGSQVLTDEVFGPVVTIIPFEDLDIAISASNNTEYALQAGVFTQSVETAFAVSARLVVGAVVVNGTSDLRVDSMPFGGFKNSGIGREGVQFAVEAMTEPKATIVNLVS</sequence>
<dbReference type="PANTHER" id="PTHR42991:SF1">
    <property type="entry name" value="ALDEHYDE DEHYDROGENASE"/>
    <property type="match status" value="1"/>
</dbReference>
<organism evidence="6 7">
    <name type="scientific">Promicromonospora soli</name>
    <dbReference type="NCBI Taxonomy" id="2035533"/>
    <lineage>
        <taxon>Bacteria</taxon>
        <taxon>Bacillati</taxon>
        <taxon>Actinomycetota</taxon>
        <taxon>Actinomycetes</taxon>
        <taxon>Micrococcales</taxon>
        <taxon>Promicromonosporaceae</taxon>
        <taxon>Promicromonospora</taxon>
    </lineage>
</organism>